<dbReference type="EMBL" id="BJNT01000004">
    <property type="protein sequence ID" value="GEC85119.1"/>
    <property type="molecule type" value="Genomic_DNA"/>
</dbReference>
<evidence type="ECO:0000313" key="2">
    <source>
        <dbReference type="Proteomes" id="UP000319986"/>
    </source>
</evidence>
<accession>A0A4Y4C002</accession>
<dbReference type="Proteomes" id="UP000319986">
    <property type="component" value="Unassembled WGS sequence"/>
</dbReference>
<dbReference type="AlphaFoldDB" id="A0A4Y4C002"/>
<proteinExistence type="predicted"/>
<sequence>MTQLTDEEREEWIKDAKEAILGRKLLRICSLPEAYAALSKERVWRDEPSSEILREAYGRMLVDSDK</sequence>
<reference evidence="1 2" key="1">
    <citation type="submission" date="2019-06" db="EMBL/GenBank/DDBJ databases">
        <title>Whole genome shotgun sequence of Corynebacterium variabile NBRC 15286.</title>
        <authorList>
            <person name="Hosoyama A."/>
            <person name="Uohara A."/>
            <person name="Ohji S."/>
            <person name="Ichikawa N."/>
        </authorList>
    </citation>
    <scope>NUCLEOTIDE SEQUENCE [LARGE SCALE GENOMIC DNA]</scope>
    <source>
        <strain evidence="1 2">NBRC 15286</strain>
    </source>
</reference>
<name>A0A4Y4C002_9CORY</name>
<dbReference type="RefSeq" id="WP_141328261.1">
    <property type="nucleotide sequence ID" value="NZ_BJNT01000004.1"/>
</dbReference>
<dbReference type="GeneID" id="82886593"/>
<comment type="caution">
    <text evidence="1">The sequence shown here is derived from an EMBL/GenBank/DDBJ whole genome shotgun (WGS) entry which is preliminary data.</text>
</comment>
<protein>
    <submittedName>
        <fullName evidence="1">Uncharacterized protein</fullName>
    </submittedName>
</protein>
<gene>
    <name evidence="1" type="ORF">CVA01_04330</name>
</gene>
<organism evidence="1 2">
    <name type="scientific">Corynebacterium variabile</name>
    <dbReference type="NCBI Taxonomy" id="1727"/>
    <lineage>
        <taxon>Bacteria</taxon>
        <taxon>Bacillati</taxon>
        <taxon>Actinomycetota</taxon>
        <taxon>Actinomycetes</taxon>
        <taxon>Mycobacteriales</taxon>
        <taxon>Corynebacteriaceae</taxon>
        <taxon>Corynebacterium</taxon>
    </lineage>
</organism>
<evidence type="ECO:0000313" key="1">
    <source>
        <dbReference type="EMBL" id="GEC85119.1"/>
    </source>
</evidence>